<evidence type="ECO:0000313" key="4">
    <source>
        <dbReference type="Proteomes" id="UP001228581"/>
    </source>
</evidence>
<dbReference type="EMBL" id="JASJOT010000008">
    <property type="protein sequence ID" value="MDJ1493974.1"/>
    <property type="molecule type" value="Genomic_DNA"/>
</dbReference>
<protein>
    <submittedName>
        <fullName evidence="3">Serine hydrolase domain-containing protein</fullName>
        <ecNumber evidence="3">3.1.1.103</ecNumber>
    </submittedName>
</protein>
<organism evidence="3 4">
    <name type="scientific">Xanthocytophaga flava</name>
    <dbReference type="NCBI Taxonomy" id="3048013"/>
    <lineage>
        <taxon>Bacteria</taxon>
        <taxon>Pseudomonadati</taxon>
        <taxon>Bacteroidota</taxon>
        <taxon>Cytophagia</taxon>
        <taxon>Cytophagales</taxon>
        <taxon>Rhodocytophagaceae</taxon>
        <taxon>Xanthocytophaga</taxon>
    </lineage>
</organism>
<dbReference type="SUPFAM" id="SSF56601">
    <property type="entry name" value="beta-lactamase/transpeptidase-like"/>
    <property type="match status" value="1"/>
</dbReference>
<keyword evidence="4" id="KW-1185">Reference proteome</keyword>
<dbReference type="PROSITE" id="PS51257">
    <property type="entry name" value="PROKAR_LIPOPROTEIN"/>
    <property type="match status" value="1"/>
</dbReference>
<reference evidence="3 4" key="1">
    <citation type="submission" date="2023-05" db="EMBL/GenBank/DDBJ databases">
        <authorList>
            <person name="Zhang X."/>
        </authorList>
    </citation>
    <scope>NUCLEOTIDE SEQUENCE [LARGE SCALE GENOMIC DNA]</scope>
    <source>
        <strain evidence="3 4">DM2B3-1</strain>
    </source>
</reference>
<dbReference type="Gene3D" id="3.40.710.10">
    <property type="entry name" value="DD-peptidase/beta-lactamase superfamily"/>
    <property type="match status" value="1"/>
</dbReference>
<proteinExistence type="predicted"/>
<sequence length="401" mass="45654">MKVFVLCWIIVSVMAFAACESRSQEKQARQDALMVDSVSLLFSPEDSAIKAAQLDTFFHNLNQKHGFNGTVLVAQYGKPIYKGAFGYKNFSSHDTLALNTPFQLASVSKQFTAVSIMQLQEKGLLSYEDSIQKFFPDFPYHEITIRSMLTHRSGLPNYMYAFEKIIRDKNKPLTNAEVIDLFIKHKPGIYYLPNKKFNYSNTGYFLLAAIVEKITGERFKEYVAKHIFGPAGMTHSFIFDGTDSAKVAKAAIGYVGGRYIRPVTDNYYLEGVTGDKGVYSTVEDMFKWDQALYSGKILKACTLEEAFTPKHFDVKTYANYGFGWRTYYAPGGEPLVFHAGWWHGFKSYFMRNQRDHSTIVILSNRASNHSLSRVNVVQAILWPKRANFYLHRADTTQQAAE</sequence>
<name>A0ABT7CMR7_9BACT</name>
<keyword evidence="1" id="KW-0732">Signal</keyword>
<dbReference type="InterPro" id="IPR001466">
    <property type="entry name" value="Beta-lactam-related"/>
</dbReference>
<comment type="caution">
    <text evidence="3">The sequence shown here is derived from an EMBL/GenBank/DDBJ whole genome shotgun (WGS) entry which is preliminary data.</text>
</comment>
<dbReference type="PANTHER" id="PTHR46825">
    <property type="entry name" value="D-ALANYL-D-ALANINE-CARBOXYPEPTIDASE/ENDOPEPTIDASE AMPH"/>
    <property type="match status" value="1"/>
</dbReference>
<dbReference type="Proteomes" id="UP001228581">
    <property type="component" value="Unassembled WGS sequence"/>
</dbReference>
<accession>A0ABT7CMR7</accession>
<evidence type="ECO:0000313" key="3">
    <source>
        <dbReference type="EMBL" id="MDJ1493974.1"/>
    </source>
</evidence>
<dbReference type="RefSeq" id="WP_313996749.1">
    <property type="nucleotide sequence ID" value="NZ_JASJOT010000008.1"/>
</dbReference>
<feature type="domain" description="Beta-lactamase-related" evidence="2">
    <location>
        <begin position="55"/>
        <end position="369"/>
    </location>
</feature>
<evidence type="ECO:0000256" key="1">
    <source>
        <dbReference type="SAM" id="SignalP"/>
    </source>
</evidence>
<dbReference type="PANTHER" id="PTHR46825:SF9">
    <property type="entry name" value="BETA-LACTAMASE-RELATED DOMAIN-CONTAINING PROTEIN"/>
    <property type="match status" value="1"/>
</dbReference>
<gene>
    <name evidence="3" type="ORF">QNI19_13605</name>
</gene>
<feature type="chain" id="PRO_5045880271" evidence="1">
    <location>
        <begin position="18"/>
        <end position="401"/>
    </location>
</feature>
<dbReference type="InterPro" id="IPR012338">
    <property type="entry name" value="Beta-lactam/transpept-like"/>
</dbReference>
<dbReference type="EC" id="3.1.1.103" evidence="3"/>
<dbReference type="GO" id="GO:0016787">
    <property type="term" value="F:hydrolase activity"/>
    <property type="evidence" value="ECO:0007669"/>
    <property type="project" value="UniProtKB-KW"/>
</dbReference>
<keyword evidence="3" id="KW-0378">Hydrolase</keyword>
<evidence type="ECO:0000259" key="2">
    <source>
        <dbReference type="Pfam" id="PF00144"/>
    </source>
</evidence>
<feature type="signal peptide" evidence="1">
    <location>
        <begin position="1"/>
        <end position="17"/>
    </location>
</feature>
<dbReference type="InterPro" id="IPR050491">
    <property type="entry name" value="AmpC-like"/>
</dbReference>
<dbReference type="Pfam" id="PF00144">
    <property type="entry name" value="Beta-lactamase"/>
    <property type="match status" value="1"/>
</dbReference>